<keyword evidence="6" id="KW-0808">Transferase</keyword>
<organism evidence="10 11">
    <name type="scientific">Denitratisoma oestradiolicum</name>
    <dbReference type="NCBI Taxonomy" id="311182"/>
    <lineage>
        <taxon>Bacteria</taxon>
        <taxon>Pseudomonadati</taxon>
        <taxon>Pseudomonadota</taxon>
        <taxon>Betaproteobacteria</taxon>
        <taxon>Nitrosomonadales</taxon>
        <taxon>Sterolibacteriaceae</taxon>
        <taxon>Denitratisoma</taxon>
    </lineage>
</organism>
<gene>
    <name evidence="10" type="ORF">DENOEST_2640</name>
</gene>
<sequence length="413" mass="44050">MVTTLSPDNLRRLTLLRLAALGAALVFSSLAVPFLGILPSLPALFGLCGLWALLALGFWLRQRRHAVGETEAFVHLSVDGLMLTAWLAFSGGVANPLTALYLLPVAAAAALLPASFAWATACLSSLAYGLLWLVAVPITVEDAGRVAELHLLGMGLSFVLSALLIVGIVGRMGAALRERDRRLAAARERTLVDERIVALGSLAAGAAHALGTPLNTMTLLAEEIAASAPPVGTLGEDAQELRVQVERCRDIVSGLLEEANLSSARDRQETLEAWMTRLLRHFRHRRPETLPTLEIAPELAARHSRPEPTVSQALTDLLNNAADASPGLVRLRLELRDAELAFLVQDRGAGFSAEALRLAGHAPYSSKAHGMGLGLFLARATAERLGGRLELRNREKGAEACLCLPLSSLLTTP</sequence>
<keyword evidence="8 10" id="KW-0418">Kinase</keyword>
<dbReference type="RefSeq" id="WP_145771169.1">
    <property type="nucleotide sequence ID" value="NZ_LR778301.1"/>
</dbReference>
<evidence type="ECO:0000313" key="11">
    <source>
        <dbReference type="Proteomes" id="UP000515733"/>
    </source>
</evidence>
<dbReference type="OrthoDB" id="9785252at2"/>
<dbReference type="PRINTS" id="PR00344">
    <property type="entry name" value="BCTRLSENSOR"/>
</dbReference>
<dbReference type="GO" id="GO:0000155">
    <property type="term" value="F:phosphorelay sensor kinase activity"/>
    <property type="evidence" value="ECO:0007669"/>
    <property type="project" value="InterPro"/>
</dbReference>
<evidence type="ECO:0000256" key="3">
    <source>
        <dbReference type="ARBA" id="ARBA00012438"/>
    </source>
</evidence>
<keyword evidence="9 10" id="KW-0067">ATP-binding</keyword>
<dbReference type="InterPro" id="IPR004358">
    <property type="entry name" value="Sig_transdc_His_kin-like_C"/>
</dbReference>
<keyword evidence="7" id="KW-0547">Nucleotide-binding</keyword>
<dbReference type="PANTHER" id="PTHR44936:SF10">
    <property type="entry name" value="SENSOR PROTEIN RSTB"/>
    <property type="match status" value="1"/>
</dbReference>
<evidence type="ECO:0000256" key="5">
    <source>
        <dbReference type="ARBA" id="ARBA00022553"/>
    </source>
</evidence>
<dbReference type="Pfam" id="PF02518">
    <property type="entry name" value="HATPase_c"/>
    <property type="match status" value="1"/>
</dbReference>
<dbReference type="SUPFAM" id="SSF55874">
    <property type="entry name" value="ATPase domain of HSP90 chaperone/DNA topoisomerase II/histidine kinase"/>
    <property type="match status" value="1"/>
</dbReference>
<dbReference type="Gene3D" id="1.10.287.130">
    <property type="match status" value="1"/>
</dbReference>
<keyword evidence="4" id="KW-0472">Membrane</keyword>
<proteinExistence type="predicted"/>
<dbReference type="SMART" id="SM00388">
    <property type="entry name" value="HisKA"/>
    <property type="match status" value="1"/>
</dbReference>
<dbReference type="InterPro" id="IPR036097">
    <property type="entry name" value="HisK_dim/P_sf"/>
</dbReference>
<evidence type="ECO:0000256" key="9">
    <source>
        <dbReference type="ARBA" id="ARBA00022840"/>
    </source>
</evidence>
<keyword evidence="4" id="KW-1003">Cell membrane</keyword>
<keyword evidence="11" id="KW-1185">Reference proteome</keyword>
<dbReference type="EC" id="2.7.13.3" evidence="3"/>
<dbReference type="InterPro" id="IPR005467">
    <property type="entry name" value="His_kinase_dom"/>
</dbReference>
<dbReference type="SMART" id="SM00387">
    <property type="entry name" value="HATPase_c"/>
    <property type="match status" value="1"/>
</dbReference>
<evidence type="ECO:0000256" key="7">
    <source>
        <dbReference type="ARBA" id="ARBA00022741"/>
    </source>
</evidence>
<dbReference type="InterPro" id="IPR003661">
    <property type="entry name" value="HisK_dim/P_dom"/>
</dbReference>
<dbReference type="PROSITE" id="PS50109">
    <property type="entry name" value="HIS_KIN"/>
    <property type="match status" value="1"/>
</dbReference>
<dbReference type="EMBL" id="LR778301">
    <property type="protein sequence ID" value="CAB1369805.1"/>
    <property type="molecule type" value="Genomic_DNA"/>
</dbReference>
<evidence type="ECO:0000256" key="4">
    <source>
        <dbReference type="ARBA" id="ARBA00022475"/>
    </source>
</evidence>
<accession>A0A6S6Y356</accession>
<dbReference type="PANTHER" id="PTHR44936">
    <property type="entry name" value="SENSOR PROTEIN CREC"/>
    <property type="match status" value="1"/>
</dbReference>
<comment type="subcellular location">
    <subcellularLocation>
        <location evidence="2">Cell membrane</location>
        <topology evidence="2">Multi-pass membrane protein</topology>
    </subcellularLocation>
</comment>
<dbReference type="GO" id="GO:0005886">
    <property type="term" value="C:plasma membrane"/>
    <property type="evidence" value="ECO:0007669"/>
    <property type="project" value="UniProtKB-SubCell"/>
</dbReference>
<evidence type="ECO:0000256" key="6">
    <source>
        <dbReference type="ARBA" id="ARBA00022679"/>
    </source>
</evidence>
<evidence type="ECO:0000256" key="8">
    <source>
        <dbReference type="ARBA" id="ARBA00022777"/>
    </source>
</evidence>
<evidence type="ECO:0000256" key="2">
    <source>
        <dbReference type="ARBA" id="ARBA00004651"/>
    </source>
</evidence>
<dbReference type="Proteomes" id="UP000515733">
    <property type="component" value="Chromosome"/>
</dbReference>
<dbReference type="InterPro" id="IPR036890">
    <property type="entry name" value="HATPase_C_sf"/>
</dbReference>
<dbReference type="AlphaFoldDB" id="A0A6S6Y356"/>
<evidence type="ECO:0000256" key="1">
    <source>
        <dbReference type="ARBA" id="ARBA00000085"/>
    </source>
</evidence>
<dbReference type="SUPFAM" id="SSF47384">
    <property type="entry name" value="Homodimeric domain of signal transducing histidine kinase"/>
    <property type="match status" value="1"/>
</dbReference>
<evidence type="ECO:0000313" key="10">
    <source>
        <dbReference type="EMBL" id="CAB1369805.1"/>
    </source>
</evidence>
<protein>
    <recommendedName>
        <fullName evidence="3">histidine kinase</fullName>
        <ecNumber evidence="3">2.7.13.3</ecNumber>
    </recommendedName>
</protein>
<name>A0A6S6Y356_9PROT</name>
<dbReference type="InterPro" id="IPR003594">
    <property type="entry name" value="HATPase_dom"/>
</dbReference>
<dbReference type="InterPro" id="IPR050980">
    <property type="entry name" value="2C_sensor_his_kinase"/>
</dbReference>
<dbReference type="GO" id="GO:0005524">
    <property type="term" value="F:ATP binding"/>
    <property type="evidence" value="ECO:0007669"/>
    <property type="project" value="UniProtKB-KW"/>
</dbReference>
<dbReference type="KEGG" id="doe:DENOEST_2640"/>
<reference evidence="10 11" key="1">
    <citation type="submission" date="2020-03" db="EMBL/GenBank/DDBJ databases">
        <authorList>
            <consortium name="Genoscope - CEA"/>
            <person name="William W."/>
        </authorList>
    </citation>
    <scope>NUCLEOTIDE SEQUENCE [LARGE SCALE GENOMIC DNA]</scope>
    <source>
        <strain evidence="11">DSM 16959</strain>
    </source>
</reference>
<comment type="catalytic activity">
    <reaction evidence="1">
        <text>ATP + protein L-histidine = ADP + protein N-phospho-L-histidine.</text>
        <dbReference type="EC" id="2.7.13.3"/>
    </reaction>
</comment>
<dbReference type="Gene3D" id="3.30.565.10">
    <property type="entry name" value="Histidine kinase-like ATPase, C-terminal domain"/>
    <property type="match status" value="1"/>
</dbReference>
<keyword evidence="5" id="KW-0597">Phosphoprotein</keyword>